<dbReference type="EMBL" id="FTOQ01000005">
    <property type="protein sequence ID" value="SIS88795.1"/>
    <property type="molecule type" value="Genomic_DNA"/>
</dbReference>
<feature type="transmembrane region" description="Helical" evidence="6">
    <location>
        <begin position="6"/>
        <end position="28"/>
    </location>
</feature>
<feature type="transmembrane region" description="Helical" evidence="6">
    <location>
        <begin position="67"/>
        <end position="88"/>
    </location>
</feature>
<dbReference type="AlphaFoldDB" id="A0A1N7MRN0"/>
<keyword evidence="2" id="KW-1003">Cell membrane</keyword>
<dbReference type="Proteomes" id="UP000186684">
    <property type="component" value="Unassembled WGS sequence"/>
</dbReference>
<evidence type="ECO:0000256" key="1">
    <source>
        <dbReference type="ARBA" id="ARBA00004651"/>
    </source>
</evidence>
<dbReference type="RefSeq" id="WP_076448103.1">
    <property type="nucleotide sequence ID" value="NZ_FTOQ01000005.1"/>
</dbReference>
<keyword evidence="3 6" id="KW-0812">Transmembrane</keyword>
<feature type="transmembrane region" description="Helical" evidence="6">
    <location>
        <begin position="40"/>
        <end position="61"/>
    </location>
</feature>
<evidence type="ECO:0000256" key="2">
    <source>
        <dbReference type="ARBA" id="ARBA00022475"/>
    </source>
</evidence>
<evidence type="ECO:0000313" key="7">
    <source>
        <dbReference type="EMBL" id="SIS88795.1"/>
    </source>
</evidence>
<protein>
    <submittedName>
        <fullName evidence="7">Threonine/homoserine/homoserine lactone efflux protein</fullName>
    </submittedName>
</protein>
<keyword evidence="8" id="KW-1185">Reference proteome</keyword>
<evidence type="ECO:0000313" key="8">
    <source>
        <dbReference type="Proteomes" id="UP000186684"/>
    </source>
</evidence>
<keyword evidence="4 6" id="KW-1133">Transmembrane helix</keyword>
<evidence type="ECO:0000256" key="3">
    <source>
        <dbReference type="ARBA" id="ARBA00022692"/>
    </source>
</evidence>
<dbReference type="InterPro" id="IPR001123">
    <property type="entry name" value="LeuE-type"/>
</dbReference>
<dbReference type="Pfam" id="PF01810">
    <property type="entry name" value="LysE"/>
    <property type="match status" value="1"/>
</dbReference>
<organism evidence="7 8">
    <name type="scientific">Roseivivax lentus</name>
    <dbReference type="NCBI Taxonomy" id="633194"/>
    <lineage>
        <taxon>Bacteria</taxon>
        <taxon>Pseudomonadati</taxon>
        <taxon>Pseudomonadota</taxon>
        <taxon>Alphaproteobacteria</taxon>
        <taxon>Rhodobacterales</taxon>
        <taxon>Roseobacteraceae</taxon>
        <taxon>Roseivivax</taxon>
    </lineage>
</organism>
<dbReference type="GO" id="GO:0015171">
    <property type="term" value="F:amino acid transmembrane transporter activity"/>
    <property type="evidence" value="ECO:0007669"/>
    <property type="project" value="TreeGrafter"/>
</dbReference>
<dbReference type="GO" id="GO:0005886">
    <property type="term" value="C:plasma membrane"/>
    <property type="evidence" value="ECO:0007669"/>
    <property type="project" value="UniProtKB-SubCell"/>
</dbReference>
<gene>
    <name evidence="7" type="ORF">SAMN05421759_105126</name>
</gene>
<proteinExistence type="predicted"/>
<evidence type="ECO:0000256" key="5">
    <source>
        <dbReference type="ARBA" id="ARBA00023136"/>
    </source>
</evidence>
<keyword evidence="5 6" id="KW-0472">Membrane</keyword>
<dbReference type="STRING" id="633194.SAMN05421759_105126"/>
<feature type="transmembrane region" description="Helical" evidence="6">
    <location>
        <begin position="179"/>
        <end position="198"/>
    </location>
</feature>
<evidence type="ECO:0000256" key="6">
    <source>
        <dbReference type="SAM" id="Phobius"/>
    </source>
</evidence>
<dbReference type="PANTHER" id="PTHR30086:SF20">
    <property type="entry name" value="ARGININE EXPORTER PROTEIN ARGO-RELATED"/>
    <property type="match status" value="1"/>
</dbReference>
<sequence length="200" mass="20834">MEVAHLIAFNLTLLAAMAAPGPALLFALRQSIAGGFRAGFATGLGLAVAAVFWTSLALAGLEAVFVVVPAAYLVLKIGGALYLLYVAYTLWRDAQKPLAETAHPGRRAFLGGMLVNLSNPKSVLFAASVLVVIFPAGLSVTEKALILANHFAVEVVVYGLFAALLATPPARAGYLRLKAAIDRIAAAVLGALGLRLLLDR</sequence>
<dbReference type="OrthoDB" id="9804822at2"/>
<name>A0A1N7MRN0_9RHOB</name>
<reference evidence="8" key="1">
    <citation type="submission" date="2017-01" db="EMBL/GenBank/DDBJ databases">
        <authorList>
            <person name="Varghese N."/>
            <person name="Submissions S."/>
        </authorList>
    </citation>
    <scope>NUCLEOTIDE SEQUENCE [LARGE SCALE GENOMIC DNA]</scope>
    <source>
        <strain evidence="8">DSM 29430</strain>
    </source>
</reference>
<evidence type="ECO:0000256" key="4">
    <source>
        <dbReference type="ARBA" id="ARBA00022989"/>
    </source>
</evidence>
<dbReference type="PANTHER" id="PTHR30086">
    <property type="entry name" value="ARGININE EXPORTER PROTEIN ARGO"/>
    <property type="match status" value="1"/>
</dbReference>
<comment type="subcellular location">
    <subcellularLocation>
        <location evidence="1">Cell membrane</location>
        <topology evidence="1">Multi-pass membrane protein</topology>
    </subcellularLocation>
</comment>
<feature type="transmembrane region" description="Helical" evidence="6">
    <location>
        <begin position="146"/>
        <end position="167"/>
    </location>
</feature>
<feature type="transmembrane region" description="Helical" evidence="6">
    <location>
        <begin position="123"/>
        <end position="140"/>
    </location>
</feature>
<accession>A0A1N7MRN0</accession>